<feature type="binding site" evidence="15">
    <location>
        <position position="96"/>
    </location>
    <ligand>
        <name>Zn(2+)</name>
        <dbReference type="ChEBI" id="CHEBI:29105"/>
        <note>catalytic</note>
    </ligand>
</feature>
<proteinExistence type="inferred from homology"/>
<keyword evidence="19" id="KW-1185">Reference proteome</keyword>
<dbReference type="GO" id="GO:0009231">
    <property type="term" value="P:riboflavin biosynthetic process"/>
    <property type="evidence" value="ECO:0007669"/>
    <property type="project" value="UniProtKB-UniPathway"/>
</dbReference>
<evidence type="ECO:0000256" key="16">
    <source>
        <dbReference type="SAM" id="SignalP"/>
    </source>
</evidence>
<dbReference type="OrthoDB" id="9800865at2"/>
<dbReference type="Proteomes" id="UP000013063">
    <property type="component" value="Unassembled WGS sequence"/>
</dbReference>
<dbReference type="UniPathway" id="UPA00275">
    <property type="reaction ID" value="UER00401"/>
</dbReference>
<comment type="caution">
    <text evidence="18">The sequence shown here is derived from an EMBL/GenBank/DDBJ whole genome shotgun (WGS) entry which is preliminary data.</text>
</comment>
<dbReference type="NCBIfam" id="TIGR00326">
    <property type="entry name" value="eubact_ribD"/>
    <property type="match status" value="1"/>
</dbReference>
<dbReference type="eggNOG" id="COG1985">
    <property type="taxonomic scope" value="Bacteria"/>
</dbReference>
<dbReference type="PATRIC" id="fig|1292034.3.peg.1030"/>
<evidence type="ECO:0000256" key="4">
    <source>
        <dbReference type="ARBA" id="ARBA00005259"/>
    </source>
</evidence>
<dbReference type="InterPro" id="IPR024072">
    <property type="entry name" value="DHFR-like_dom_sf"/>
</dbReference>
<feature type="binding site" evidence="14">
    <location>
        <position position="220"/>
    </location>
    <ligand>
        <name>NADP(+)</name>
        <dbReference type="ChEBI" id="CHEBI:58349"/>
    </ligand>
</feature>
<dbReference type="InterPro" id="IPR002734">
    <property type="entry name" value="RibDG_C"/>
</dbReference>
<name>R0D2J3_CAUVI</name>
<feature type="binding site" evidence="14">
    <location>
        <position position="287"/>
    </location>
    <ligand>
        <name>substrate</name>
    </ligand>
</feature>
<feature type="binding site" evidence="14">
    <location>
        <position position="216"/>
    </location>
    <ligand>
        <name>NADP(+)</name>
        <dbReference type="ChEBI" id="CHEBI:58349"/>
    </ligand>
</feature>
<comment type="function">
    <text evidence="1 12">Converts 2,5-diamino-6-(ribosylamino)-4(3h)-pyrimidinone 5'-phosphate into 5-amino-6-(ribosylamino)-2,4(1h,3h)-pyrimidinedione 5'-phosphate.</text>
</comment>
<dbReference type="PANTHER" id="PTHR38011:SF7">
    <property type="entry name" value="2,5-DIAMINO-6-RIBOSYLAMINO-4(3H)-PYRIMIDINONE 5'-PHOSPHATE REDUCTASE"/>
    <property type="match status" value="1"/>
</dbReference>
<dbReference type="EC" id="3.5.4.26" evidence="12"/>
<dbReference type="Pfam" id="PF00383">
    <property type="entry name" value="dCMP_cyt_deam_1"/>
    <property type="match status" value="1"/>
</dbReference>
<feature type="binding site" evidence="14">
    <location>
        <position position="188"/>
    </location>
    <ligand>
        <name>substrate</name>
    </ligand>
</feature>
<evidence type="ECO:0000256" key="1">
    <source>
        <dbReference type="ARBA" id="ARBA00002151"/>
    </source>
</evidence>
<dbReference type="STRING" id="1292034.OR37_01045"/>
<comment type="pathway">
    <text evidence="3 12">Cofactor biosynthesis; riboflavin biosynthesis; 5-amino-6-(D-ribitylamino)uracil from GTP: step 3/4.</text>
</comment>
<keyword evidence="8 12" id="KW-0862">Zinc</keyword>
<feature type="binding site" evidence="15">
    <location>
        <position position="59"/>
    </location>
    <ligand>
        <name>Zn(2+)</name>
        <dbReference type="ChEBI" id="CHEBI:29105"/>
        <note>catalytic</note>
    </ligand>
</feature>
<feature type="chain" id="PRO_5004340357" description="Riboflavin biosynthesis protein RibD" evidence="16">
    <location>
        <begin position="27"/>
        <end position="332"/>
    </location>
</feature>
<feature type="binding site" evidence="14">
    <location>
        <begin position="289"/>
        <end position="295"/>
    </location>
    <ligand>
        <name>NADP(+)</name>
        <dbReference type="ChEBI" id="CHEBI:58349"/>
    </ligand>
</feature>
<evidence type="ECO:0000256" key="15">
    <source>
        <dbReference type="PIRSR" id="PIRSR006769-3"/>
    </source>
</evidence>
<feature type="binding site" evidence="14">
    <location>
        <position position="204"/>
    </location>
    <ligand>
        <name>substrate</name>
    </ligand>
</feature>
<comment type="pathway">
    <text evidence="2 12">Cofactor biosynthesis; riboflavin biosynthesis; 5-amino-6-(D-ribitylamino)uracil from GTP: step 2/4.</text>
</comment>
<dbReference type="PROSITE" id="PS51747">
    <property type="entry name" value="CYT_DCMP_DEAMINASES_2"/>
    <property type="match status" value="1"/>
</dbReference>
<evidence type="ECO:0000256" key="2">
    <source>
        <dbReference type="ARBA" id="ARBA00004882"/>
    </source>
</evidence>
<feature type="binding site" evidence="15">
    <location>
        <position position="87"/>
    </location>
    <ligand>
        <name>Zn(2+)</name>
        <dbReference type="ChEBI" id="CHEBI:29105"/>
        <note>catalytic</note>
    </ligand>
</feature>
<dbReference type="eggNOG" id="COG0117">
    <property type="taxonomic scope" value="Bacteria"/>
</dbReference>
<dbReference type="InterPro" id="IPR002125">
    <property type="entry name" value="CMP_dCMP_dom"/>
</dbReference>
<keyword evidence="9 12" id="KW-0521">NADP</keyword>
<keyword evidence="11" id="KW-0511">Multifunctional enzyme</keyword>
<protein>
    <recommendedName>
        <fullName evidence="12">Riboflavin biosynthesis protein RibD</fullName>
    </recommendedName>
    <domain>
        <recommendedName>
            <fullName evidence="12">Diaminohydroxyphosphoribosylaminopyrimidine deaminase</fullName>
            <shortName evidence="12">DRAP deaminase</shortName>
            <ecNumber evidence="12">3.5.4.26</ecNumber>
        </recommendedName>
        <alternativeName>
            <fullName evidence="12">Riboflavin-specific deaminase</fullName>
        </alternativeName>
    </domain>
    <domain>
        <recommendedName>
            <fullName evidence="12">5-amino-6-(5-phosphoribosylamino)uracil reductase</fullName>
            <ecNumber evidence="12">1.1.1.193</ecNumber>
        </recommendedName>
        <alternativeName>
            <fullName evidence="12">HTP reductase</fullName>
        </alternativeName>
    </domain>
</protein>
<feature type="signal peptide" evidence="16">
    <location>
        <begin position="1"/>
        <end position="26"/>
    </location>
</feature>
<comment type="similarity">
    <text evidence="4 12">In the N-terminal section; belongs to the cytidine and deoxycytidylate deaminase family.</text>
</comment>
<dbReference type="Gene3D" id="3.40.430.10">
    <property type="entry name" value="Dihydrofolate Reductase, subunit A"/>
    <property type="match status" value="2"/>
</dbReference>
<keyword evidence="6 12" id="KW-0686">Riboflavin biosynthesis</keyword>
<feature type="binding site" evidence="14">
    <location>
        <position position="175"/>
    </location>
    <ligand>
        <name>NADP(+)</name>
        <dbReference type="ChEBI" id="CHEBI:58349"/>
    </ligand>
</feature>
<dbReference type="InterPro" id="IPR016192">
    <property type="entry name" value="APOBEC/CMP_deaminase_Zn-bd"/>
</dbReference>
<comment type="cofactor">
    <cofactor evidence="12 15">
        <name>Zn(2+)</name>
        <dbReference type="ChEBI" id="CHEBI:29105"/>
    </cofactor>
    <text evidence="12 15">Binds 1 zinc ion.</text>
</comment>
<dbReference type="InterPro" id="IPR050765">
    <property type="entry name" value="Riboflavin_Biosynth_HTPR"/>
</dbReference>
<keyword evidence="16" id="KW-0732">Signal</keyword>
<dbReference type="AlphaFoldDB" id="R0D2J3"/>
<dbReference type="PANTHER" id="PTHR38011">
    <property type="entry name" value="DIHYDROFOLATE REDUCTASE FAMILY PROTEIN (AFU_ORTHOLOGUE AFUA_8G06820)"/>
    <property type="match status" value="1"/>
</dbReference>
<evidence type="ECO:0000256" key="11">
    <source>
        <dbReference type="ARBA" id="ARBA00023268"/>
    </source>
</evidence>
<comment type="catalytic activity">
    <reaction evidence="12">
        <text>2,5-diamino-6-hydroxy-4-(5-phosphoribosylamino)-pyrimidine + H2O + H(+) = 5-amino-6-(5-phospho-D-ribosylamino)uracil + NH4(+)</text>
        <dbReference type="Rhea" id="RHEA:21868"/>
        <dbReference type="ChEBI" id="CHEBI:15377"/>
        <dbReference type="ChEBI" id="CHEBI:15378"/>
        <dbReference type="ChEBI" id="CHEBI:28938"/>
        <dbReference type="ChEBI" id="CHEBI:58453"/>
        <dbReference type="ChEBI" id="CHEBI:58614"/>
        <dbReference type="EC" id="3.5.4.26"/>
    </reaction>
</comment>
<evidence type="ECO:0000256" key="3">
    <source>
        <dbReference type="ARBA" id="ARBA00004910"/>
    </source>
</evidence>
<evidence type="ECO:0000256" key="12">
    <source>
        <dbReference type="PIRNR" id="PIRNR006769"/>
    </source>
</evidence>
<dbReference type="PROSITE" id="PS00903">
    <property type="entry name" value="CYT_DCMP_DEAMINASES_1"/>
    <property type="match status" value="1"/>
</dbReference>
<dbReference type="RefSeq" id="WP_004616629.1">
    <property type="nucleotide sequence ID" value="NZ_APMP01000004.1"/>
</dbReference>
<evidence type="ECO:0000256" key="5">
    <source>
        <dbReference type="ARBA" id="ARBA00007417"/>
    </source>
</evidence>
<comment type="catalytic activity">
    <reaction evidence="12">
        <text>5-amino-6-(5-phospho-D-ribitylamino)uracil + NADP(+) = 5-amino-6-(5-phospho-D-ribosylamino)uracil + NADPH + H(+)</text>
        <dbReference type="Rhea" id="RHEA:17845"/>
        <dbReference type="ChEBI" id="CHEBI:15378"/>
        <dbReference type="ChEBI" id="CHEBI:57783"/>
        <dbReference type="ChEBI" id="CHEBI:58349"/>
        <dbReference type="ChEBI" id="CHEBI:58421"/>
        <dbReference type="ChEBI" id="CHEBI:58453"/>
        <dbReference type="EC" id="1.1.1.193"/>
    </reaction>
</comment>
<keyword evidence="7 12" id="KW-0479">Metal-binding</keyword>
<dbReference type="SUPFAM" id="SSF53597">
    <property type="entry name" value="Dihydrofolate reductase-like"/>
    <property type="match status" value="1"/>
</dbReference>
<accession>R0D2J3</accession>
<reference evidence="18 19" key="1">
    <citation type="journal article" date="2013" name="Genome Announc.">
        <title>Draft Genome Sequence for Caulobacter sp. Strain OR37, a Bacterium Tolerant to Heavy Metals.</title>
        <authorList>
            <person name="Utturkar S.M."/>
            <person name="Bollmann A."/>
            <person name="Brzoska R.M."/>
            <person name="Klingeman D.M."/>
            <person name="Epstein S.E."/>
            <person name="Palumbo A.V."/>
            <person name="Brown S.D."/>
        </authorList>
    </citation>
    <scope>NUCLEOTIDE SEQUENCE [LARGE SCALE GENOMIC DNA]</scope>
    <source>
        <strain evidence="18 19">OR37</strain>
    </source>
</reference>
<evidence type="ECO:0000256" key="10">
    <source>
        <dbReference type="ARBA" id="ARBA00023002"/>
    </source>
</evidence>
<dbReference type="InterPro" id="IPR004794">
    <property type="entry name" value="Eubact_RibD"/>
</dbReference>
<keyword evidence="12 18" id="KW-0378">Hydrolase</keyword>
<dbReference type="PIRSF" id="PIRSF006769">
    <property type="entry name" value="RibD"/>
    <property type="match status" value="1"/>
</dbReference>
<keyword evidence="10 12" id="KW-0560">Oxidoreductase</keyword>
<feature type="active site" description="Proton donor" evidence="13">
    <location>
        <position position="61"/>
    </location>
</feature>
<evidence type="ECO:0000256" key="13">
    <source>
        <dbReference type="PIRSR" id="PIRSR006769-1"/>
    </source>
</evidence>
<dbReference type="Gene3D" id="3.40.140.10">
    <property type="entry name" value="Cytidine Deaminase, domain 2"/>
    <property type="match status" value="1"/>
</dbReference>
<dbReference type="SUPFAM" id="SSF53927">
    <property type="entry name" value="Cytidine deaminase-like"/>
    <property type="match status" value="1"/>
</dbReference>
<evidence type="ECO:0000256" key="7">
    <source>
        <dbReference type="ARBA" id="ARBA00022723"/>
    </source>
</evidence>
<dbReference type="InterPro" id="IPR016193">
    <property type="entry name" value="Cytidine_deaminase-like"/>
</dbReference>
<feature type="binding site" evidence="14">
    <location>
        <position position="227"/>
    </location>
    <ligand>
        <name>substrate</name>
    </ligand>
</feature>
<evidence type="ECO:0000313" key="19">
    <source>
        <dbReference type="Proteomes" id="UP000013063"/>
    </source>
</evidence>
<dbReference type="Pfam" id="PF01872">
    <property type="entry name" value="RibD_C"/>
    <property type="match status" value="1"/>
</dbReference>
<dbReference type="GO" id="GO:0008835">
    <property type="term" value="F:diaminohydroxyphosphoribosylaminopyrimidine deaminase activity"/>
    <property type="evidence" value="ECO:0007669"/>
    <property type="project" value="UniProtKB-EC"/>
</dbReference>
<organism evidence="18 19">
    <name type="scientific">Caulobacter vibrioides OR37</name>
    <dbReference type="NCBI Taxonomy" id="1292034"/>
    <lineage>
        <taxon>Bacteria</taxon>
        <taxon>Pseudomonadati</taxon>
        <taxon>Pseudomonadota</taxon>
        <taxon>Alphaproteobacteria</taxon>
        <taxon>Caulobacterales</taxon>
        <taxon>Caulobacteraceae</taxon>
        <taxon>Caulobacter</taxon>
    </lineage>
</organism>
<feature type="domain" description="CMP/dCMP-type deaminase" evidence="17">
    <location>
        <begin position="14"/>
        <end position="135"/>
    </location>
</feature>
<sequence length="332" mass="34074" precursor="true">MSLSLPFPGAVAAAFDQALLAGAALAGATAPNPPVGCAALAADGEILAVGAHHGAGLAHAEAAVLDVCRQAGRLDAIAALVVTLEPCNHQGRTPPCVAAILASPVRAVWIGARDPNPAVAGGGAQALGDAGLIIGFAADLPHPDASALARRCARLIAPFSRRVRTGRPWVTVKQALRADGAMIPPAGSKTFTSEASLDLAHSLRRRADAIVTGSGTILADNPWFTVRRVADPRTTRRRLAILDRRGRVPASYLVQARERGLVPSVHPDWPGLLTELAADGALEVLVEAGPTLSGAVLASGLWDEHVLIRAADPSGGVDRVETLLAQDLEIAA</sequence>
<dbReference type="GO" id="GO:0008703">
    <property type="term" value="F:5-amino-6-(5-phosphoribosylamino)uracil reductase activity"/>
    <property type="evidence" value="ECO:0007669"/>
    <property type="project" value="UniProtKB-EC"/>
</dbReference>
<dbReference type="EC" id="1.1.1.193" evidence="12"/>
<evidence type="ECO:0000313" key="18">
    <source>
        <dbReference type="EMBL" id="ENZ82851.1"/>
    </source>
</evidence>
<gene>
    <name evidence="18" type="ORF">OR37_01045</name>
</gene>
<evidence type="ECO:0000259" key="17">
    <source>
        <dbReference type="PROSITE" id="PS51747"/>
    </source>
</evidence>
<evidence type="ECO:0000256" key="6">
    <source>
        <dbReference type="ARBA" id="ARBA00022619"/>
    </source>
</evidence>
<dbReference type="GO" id="GO:0008270">
    <property type="term" value="F:zinc ion binding"/>
    <property type="evidence" value="ECO:0007669"/>
    <property type="project" value="InterPro"/>
</dbReference>
<evidence type="ECO:0000256" key="8">
    <source>
        <dbReference type="ARBA" id="ARBA00022833"/>
    </source>
</evidence>
<dbReference type="CDD" id="cd01284">
    <property type="entry name" value="Riboflavin_deaminase-reductase"/>
    <property type="match status" value="1"/>
</dbReference>
<comment type="similarity">
    <text evidence="5 12">In the C-terminal section; belongs to the HTP reductase family.</text>
</comment>
<dbReference type="EMBL" id="APMP01000004">
    <property type="protein sequence ID" value="ENZ82851.1"/>
    <property type="molecule type" value="Genomic_DNA"/>
</dbReference>
<evidence type="ECO:0000256" key="9">
    <source>
        <dbReference type="ARBA" id="ARBA00022857"/>
    </source>
</evidence>
<evidence type="ECO:0000256" key="14">
    <source>
        <dbReference type="PIRSR" id="PIRSR006769-2"/>
    </source>
</evidence>